<feature type="region of interest" description="Disordered" evidence="4">
    <location>
        <begin position="512"/>
        <end position="531"/>
    </location>
</feature>
<dbReference type="PROSITE" id="PS51718">
    <property type="entry name" value="G_DYNAMIN_2"/>
    <property type="match status" value="1"/>
</dbReference>
<dbReference type="Gene3D" id="3.40.50.300">
    <property type="entry name" value="P-loop containing nucleotide triphosphate hydrolases"/>
    <property type="match status" value="1"/>
</dbReference>
<dbReference type="PROSITE" id="PS00410">
    <property type="entry name" value="G_DYNAMIN_1"/>
    <property type="match status" value="1"/>
</dbReference>
<dbReference type="InterPro" id="IPR019762">
    <property type="entry name" value="Dynamin_GTPase_CS"/>
</dbReference>
<keyword evidence="7" id="KW-1185">Reference proteome</keyword>
<feature type="domain" description="Dynamin-type G" evidence="5">
    <location>
        <begin position="39"/>
        <end position="290"/>
    </location>
</feature>
<keyword evidence="2 3" id="KW-0342">GTP-binding</keyword>
<dbReference type="InterPro" id="IPR027417">
    <property type="entry name" value="P-loop_NTPase"/>
</dbReference>
<dbReference type="SMART" id="SM00053">
    <property type="entry name" value="DYNc"/>
    <property type="match status" value="1"/>
</dbReference>
<dbReference type="EMBL" id="OU503042">
    <property type="protein sequence ID" value="CAI9764473.1"/>
    <property type="molecule type" value="Genomic_DNA"/>
</dbReference>
<dbReference type="GO" id="GO:0005874">
    <property type="term" value="C:microtubule"/>
    <property type="evidence" value="ECO:0007669"/>
    <property type="project" value="TreeGrafter"/>
</dbReference>
<dbReference type="CDD" id="cd08771">
    <property type="entry name" value="DLP_1"/>
    <property type="match status" value="1"/>
</dbReference>
<dbReference type="InterPro" id="IPR030381">
    <property type="entry name" value="G_DYNAMIN_dom"/>
</dbReference>
<dbReference type="Proteomes" id="UP000834106">
    <property type="component" value="Chromosome 7"/>
</dbReference>
<evidence type="ECO:0000256" key="1">
    <source>
        <dbReference type="ARBA" id="ARBA00022741"/>
    </source>
</evidence>
<dbReference type="GO" id="GO:0005525">
    <property type="term" value="F:GTP binding"/>
    <property type="evidence" value="ECO:0007669"/>
    <property type="project" value="UniProtKB-KW"/>
</dbReference>
<dbReference type="PRINTS" id="PR00195">
    <property type="entry name" value="DYNAMIN"/>
</dbReference>
<dbReference type="AlphaFoldDB" id="A0AAD2DTV8"/>
<sequence length="648" mass="71316">MAEEQAEVSNNASAALGHSVIPIANKLQDIFAQLGSQSTIELPQVAVVGSQSSGKSSVLEALVGRDFLPRGNDICTRRPLVLQLVQRKKKADGTDEEWGEFLHLPGKRFFDFNEIRKEIQAETEREAGGNKGVTDKQIRLKIFSPNVLDITLVDMPGLTKVPEGDQPSDIEAPNSDLANSDALQMAGMADPDGYRTIGVITKLDIMDRGTDARNFLLGKVIPLRLGYVGVVNRSQEDILLNRSIKDALIAEEKFFRSRPVYSDLADRCGVPQLAKKLNQILVQHIKTILPGLKSRISAALVSVAKEHASYGEITESKAGQGALLLNILSKYSEAFSSMVEGKNEELSTSELSGGARIHYIFQNIFVKSLEEVDPCEDLTDDDIRTAIQNATGPKSALFVPEVPFEVLIRRQIARLLDPSLQCARFIYDELIKMSHQCMVNDMQRFPVLRKRMDEVIGNFLREGLEPSETMIGHIIEMEMDYINTSHPNFIGGSKAVEMALQQIKSTRLAAVIPRQKDTGDSDKAPNSERSLKSRAILARPVNGIVPEQALHDKQGVRPAADVEKTALPVNSTSSPWGISSIFGSYDNRSSVKENSTSKPFSEPVQSVEHSISVIHLREPPAVLRPSETHSDDAIEIAITKRNNASIIL</sequence>
<evidence type="ECO:0000259" key="5">
    <source>
        <dbReference type="PROSITE" id="PS51718"/>
    </source>
</evidence>
<dbReference type="GO" id="GO:0008017">
    <property type="term" value="F:microtubule binding"/>
    <property type="evidence" value="ECO:0007669"/>
    <property type="project" value="TreeGrafter"/>
</dbReference>
<comment type="similarity">
    <text evidence="3">Belongs to the TRAFAC class dynamin-like GTPase superfamily. Dynamin/Fzo/YdjA family.</text>
</comment>
<dbReference type="Pfam" id="PF00350">
    <property type="entry name" value="Dynamin_N"/>
    <property type="match status" value="1"/>
</dbReference>
<dbReference type="GO" id="GO:0016020">
    <property type="term" value="C:membrane"/>
    <property type="evidence" value="ECO:0007669"/>
    <property type="project" value="TreeGrafter"/>
</dbReference>
<dbReference type="PANTHER" id="PTHR11566">
    <property type="entry name" value="DYNAMIN"/>
    <property type="match status" value="1"/>
</dbReference>
<feature type="compositionally biased region" description="Basic and acidic residues" evidence="4">
    <location>
        <begin position="514"/>
        <end position="531"/>
    </location>
</feature>
<dbReference type="PANTHER" id="PTHR11566:SF21">
    <property type="entry name" value="DYNAMIN RELATED PROTEIN 1, ISOFORM A"/>
    <property type="match status" value="1"/>
</dbReference>
<evidence type="ECO:0000313" key="6">
    <source>
        <dbReference type="EMBL" id="CAI9764473.1"/>
    </source>
</evidence>
<dbReference type="FunFam" id="1.20.120.1240:FF:000013">
    <property type="entry name" value="Dynamin-related protein 3A"/>
    <property type="match status" value="1"/>
</dbReference>
<protein>
    <recommendedName>
        <fullName evidence="5">Dynamin-type G domain-containing protein</fullName>
    </recommendedName>
</protein>
<dbReference type="SUPFAM" id="SSF52540">
    <property type="entry name" value="P-loop containing nucleoside triphosphate hydrolases"/>
    <property type="match status" value="1"/>
</dbReference>
<dbReference type="InterPro" id="IPR022812">
    <property type="entry name" value="Dynamin"/>
</dbReference>
<dbReference type="GO" id="GO:0003924">
    <property type="term" value="F:GTPase activity"/>
    <property type="evidence" value="ECO:0007669"/>
    <property type="project" value="InterPro"/>
</dbReference>
<dbReference type="InterPro" id="IPR000375">
    <property type="entry name" value="Dynamin_stalk"/>
</dbReference>
<evidence type="ECO:0000256" key="3">
    <source>
        <dbReference type="RuleBase" id="RU003932"/>
    </source>
</evidence>
<reference evidence="6" key="1">
    <citation type="submission" date="2023-05" db="EMBL/GenBank/DDBJ databases">
        <authorList>
            <person name="Huff M."/>
        </authorList>
    </citation>
    <scope>NUCLEOTIDE SEQUENCE</scope>
</reference>
<evidence type="ECO:0000256" key="4">
    <source>
        <dbReference type="SAM" id="MobiDB-lite"/>
    </source>
</evidence>
<keyword evidence="1 3" id="KW-0547">Nucleotide-binding</keyword>
<accession>A0AAD2DTV8</accession>
<evidence type="ECO:0000313" key="7">
    <source>
        <dbReference type="Proteomes" id="UP000834106"/>
    </source>
</evidence>
<gene>
    <name evidence="6" type="ORF">FPE_LOCUS11903</name>
</gene>
<evidence type="ECO:0000256" key="2">
    <source>
        <dbReference type="ARBA" id="ARBA00023134"/>
    </source>
</evidence>
<name>A0AAD2DTV8_9LAMI</name>
<dbReference type="InterPro" id="IPR001401">
    <property type="entry name" value="Dynamin_GTPase"/>
</dbReference>
<dbReference type="InterPro" id="IPR045063">
    <property type="entry name" value="Dynamin_N"/>
</dbReference>
<dbReference type="Gene3D" id="1.20.120.1240">
    <property type="entry name" value="Dynamin, middle domain"/>
    <property type="match status" value="1"/>
</dbReference>
<proteinExistence type="inferred from homology"/>
<dbReference type="GO" id="GO:0005737">
    <property type="term" value="C:cytoplasm"/>
    <property type="evidence" value="ECO:0007669"/>
    <property type="project" value="TreeGrafter"/>
</dbReference>
<organism evidence="6 7">
    <name type="scientific">Fraxinus pennsylvanica</name>
    <dbReference type="NCBI Taxonomy" id="56036"/>
    <lineage>
        <taxon>Eukaryota</taxon>
        <taxon>Viridiplantae</taxon>
        <taxon>Streptophyta</taxon>
        <taxon>Embryophyta</taxon>
        <taxon>Tracheophyta</taxon>
        <taxon>Spermatophyta</taxon>
        <taxon>Magnoliopsida</taxon>
        <taxon>eudicotyledons</taxon>
        <taxon>Gunneridae</taxon>
        <taxon>Pentapetalae</taxon>
        <taxon>asterids</taxon>
        <taxon>lamiids</taxon>
        <taxon>Lamiales</taxon>
        <taxon>Oleaceae</taxon>
        <taxon>Oleeae</taxon>
        <taxon>Fraxinus</taxon>
    </lineage>
</organism>
<dbReference type="Pfam" id="PF01031">
    <property type="entry name" value="Dynamin_M"/>
    <property type="match status" value="1"/>
</dbReference>